<evidence type="ECO:0000313" key="4">
    <source>
        <dbReference type="Proteomes" id="UP000559027"/>
    </source>
</evidence>
<dbReference type="PROSITE" id="PS50812">
    <property type="entry name" value="PWWP"/>
    <property type="match status" value="1"/>
</dbReference>
<dbReference type="InterPro" id="IPR000313">
    <property type="entry name" value="PWWP_dom"/>
</dbReference>
<dbReference type="SUPFAM" id="SSF47676">
    <property type="entry name" value="Conserved domain common to transcription factors TFIIS, elongin A, CRSP70"/>
    <property type="match status" value="1"/>
</dbReference>
<proteinExistence type="predicted"/>
<dbReference type="Proteomes" id="UP000559027">
    <property type="component" value="Unassembled WGS sequence"/>
</dbReference>
<protein>
    <recommendedName>
        <fullName evidence="2">PWWP domain-containing protein</fullName>
    </recommendedName>
</protein>
<dbReference type="OrthoDB" id="62853at2759"/>
<feature type="compositionally biased region" description="Low complexity" evidence="1">
    <location>
        <begin position="259"/>
        <end position="269"/>
    </location>
</feature>
<feature type="region of interest" description="Disordered" evidence="1">
    <location>
        <begin position="442"/>
        <end position="493"/>
    </location>
</feature>
<dbReference type="SUPFAM" id="SSF63748">
    <property type="entry name" value="Tudor/PWWP/MBT"/>
    <property type="match status" value="1"/>
</dbReference>
<feature type="domain" description="PWWP" evidence="2">
    <location>
        <begin position="60"/>
        <end position="114"/>
    </location>
</feature>
<name>A0A8H5FTE7_9AGAR</name>
<reference evidence="3 4" key="1">
    <citation type="journal article" date="2020" name="ISME J.">
        <title>Uncovering the hidden diversity of litter-decomposition mechanisms in mushroom-forming fungi.</title>
        <authorList>
            <person name="Floudas D."/>
            <person name="Bentzer J."/>
            <person name="Ahren D."/>
            <person name="Johansson T."/>
            <person name="Persson P."/>
            <person name="Tunlid A."/>
        </authorList>
    </citation>
    <scope>NUCLEOTIDE SEQUENCE [LARGE SCALE GENOMIC DNA]</scope>
    <source>
        <strain evidence="3 4">CBS 146.42</strain>
    </source>
</reference>
<dbReference type="Pfam" id="PF00855">
    <property type="entry name" value="PWWP"/>
    <property type="match status" value="1"/>
</dbReference>
<sequence length="493" mass="53933">MEVVGKWTRLSFYQHYEQKWCVWLSTSFLFLDLSFPVSLLPKTMSKKAGKSAKEVSSYETHDVVLGKVRGYPPWPGMIVDPDNLAEIVLKERPTTKKTHFYCVRFFPTGDFAWLVSKDISKLQTHEIQAYINEPFKKSGELLQGYRIALDPSKWIAEREAQARLAAEEEANAEVDQLESENDGSGDLDEDDVKAKRAKKRKRDSDAPSTSTKAKKAPKKTEPKQKKATSSAKGTKRNGAKKSNAMVESEEEDGDHVIADGDPISSSKKGSPPPLKRQKRGEEDPDDAKNNDPEALKVRDWRHKLQKTFLSHKGLPKDEEMPGIDALFTTVENYDKITIEYLQFSKIGKVMRHIAVLADEKVPRNAEFKFKERADALVKKWQQILNANKPANGSAPATGSISAGPISAIPGSLVKEDTMISDTGADAGGSTATVTQATSAIDLNGKVEEAVPASTTTGAEPPAATSNPESSAEAVQAPVASEDSAQDVTMGEAA</sequence>
<feature type="compositionally biased region" description="Acidic residues" evidence="1">
    <location>
        <begin position="167"/>
        <end position="191"/>
    </location>
</feature>
<evidence type="ECO:0000256" key="1">
    <source>
        <dbReference type="SAM" id="MobiDB-lite"/>
    </source>
</evidence>
<dbReference type="EMBL" id="JAACJO010000021">
    <property type="protein sequence ID" value="KAF5348117.1"/>
    <property type="molecule type" value="Genomic_DNA"/>
</dbReference>
<feature type="region of interest" description="Disordered" evidence="1">
    <location>
        <begin position="166"/>
        <end position="295"/>
    </location>
</feature>
<dbReference type="AlphaFoldDB" id="A0A8H5FTE7"/>
<dbReference type="InterPro" id="IPR035441">
    <property type="entry name" value="TFIIS/LEDGF_dom_sf"/>
</dbReference>
<accession>A0A8H5FTE7</accession>
<feature type="compositionally biased region" description="Polar residues" evidence="1">
    <location>
        <begin position="452"/>
        <end position="469"/>
    </location>
</feature>
<comment type="caution">
    <text evidence="3">The sequence shown here is derived from an EMBL/GenBank/DDBJ whole genome shotgun (WGS) entry which is preliminary data.</text>
</comment>
<evidence type="ECO:0000259" key="2">
    <source>
        <dbReference type="PROSITE" id="PS50812"/>
    </source>
</evidence>
<gene>
    <name evidence="3" type="ORF">D9756_010760</name>
</gene>
<organism evidence="3 4">
    <name type="scientific">Leucocoprinus leucothites</name>
    <dbReference type="NCBI Taxonomy" id="201217"/>
    <lineage>
        <taxon>Eukaryota</taxon>
        <taxon>Fungi</taxon>
        <taxon>Dikarya</taxon>
        <taxon>Basidiomycota</taxon>
        <taxon>Agaricomycotina</taxon>
        <taxon>Agaricomycetes</taxon>
        <taxon>Agaricomycetidae</taxon>
        <taxon>Agaricales</taxon>
        <taxon>Agaricineae</taxon>
        <taxon>Agaricaceae</taxon>
        <taxon>Leucocoprinus</taxon>
    </lineage>
</organism>
<dbReference type="SMART" id="SM00293">
    <property type="entry name" value="PWWP"/>
    <property type="match status" value="1"/>
</dbReference>
<keyword evidence="4" id="KW-1185">Reference proteome</keyword>
<evidence type="ECO:0000313" key="3">
    <source>
        <dbReference type="EMBL" id="KAF5348117.1"/>
    </source>
</evidence>
<feature type="compositionally biased region" description="Basic and acidic residues" evidence="1">
    <location>
        <begin position="286"/>
        <end position="295"/>
    </location>
</feature>
<dbReference type="Gene3D" id="2.30.30.140">
    <property type="match status" value="1"/>
</dbReference>